<dbReference type="InterPro" id="IPR025988">
    <property type="entry name" value="YWFCY_dom"/>
</dbReference>
<evidence type="ECO:0000256" key="4">
    <source>
        <dbReference type="ARBA" id="ARBA00022692"/>
    </source>
</evidence>
<reference evidence="9" key="2">
    <citation type="submission" date="2020-09" db="EMBL/GenBank/DDBJ databases">
        <authorList>
            <person name="Sun Q."/>
            <person name="Zhou Y."/>
        </authorList>
    </citation>
    <scope>NUCLEOTIDE SEQUENCE</scope>
    <source>
        <strain evidence="9">CGMCC 1.15448</strain>
    </source>
</reference>
<dbReference type="GO" id="GO:0005886">
    <property type="term" value="C:plasma membrane"/>
    <property type="evidence" value="ECO:0007669"/>
    <property type="project" value="UniProtKB-SubCell"/>
</dbReference>
<sequence length="654" mass="72558">MSKPTGQDENALHRILDTIRIAGILLLLLHFFCHNCPSCREAGPGDPIIQRLVDTIANLPLIAGFLAGKSLALLLLGISLLGADGKKSPDYTPRCGLTICIGGIFLYFVSGILAGTGLPYILLCGFGYLLVLYGGNYLSRVIWHRSDPDIFNRLHESFPQEQRLITNPRSVNLPAHFQYNGATLESWLNFVVPARGTLILGTPGSGKTAYVLQHFIRQMIQKGYAMVLHDFKYDDLSRLTYNYFLRFKSRYPKGVDFYNIQFDDLNRSHRCNLLHPATLTDITDAEESARALLLGLNMEWLGKQGEFFVESAISFVKALIWYLRLYKDGIYCTWPHVIELAQTPLKKLFTILRAEPQLQAHIGPFVDALVESANEQLAGQIASATISLSKLSSPKLYYILTGNDFTLDLNNPQSPKILTLGNNPQKAATNGPVISAYLNAINRLANKKGGHPLAVILEEFSTIAVHTIDKTIATGRSNDIAVTLCLQNSNQLKHAYGDKLADVILHTCGNIISGQVTGDTARLLADRFGRTMQHRESLTSTYADLQITQSHQLEPVIPESRIANLSPGEFVGMVADTPEQPIPLKTFCCRIDADFPALNAEEATYQPLPNIREVTPEILDANFRQVRAEIDVLVQSEMVRISSSPELHHLVIQI</sequence>
<evidence type="ECO:0000256" key="7">
    <source>
        <dbReference type="SAM" id="Phobius"/>
    </source>
</evidence>
<proteinExistence type="inferred from homology"/>
<keyword evidence="5 7" id="KW-1133">Transmembrane helix</keyword>
<dbReference type="InterPro" id="IPR027417">
    <property type="entry name" value="P-loop_NTPase"/>
</dbReference>
<dbReference type="Pfam" id="PF14293">
    <property type="entry name" value="YWFCY"/>
    <property type="match status" value="1"/>
</dbReference>
<dbReference type="CDD" id="cd01127">
    <property type="entry name" value="TrwB_TraG_TraD_VirD4"/>
    <property type="match status" value="1"/>
</dbReference>
<organism evidence="9 10">
    <name type="scientific">Puia dinghuensis</name>
    <dbReference type="NCBI Taxonomy" id="1792502"/>
    <lineage>
        <taxon>Bacteria</taxon>
        <taxon>Pseudomonadati</taxon>
        <taxon>Bacteroidota</taxon>
        <taxon>Chitinophagia</taxon>
        <taxon>Chitinophagales</taxon>
        <taxon>Chitinophagaceae</taxon>
        <taxon>Puia</taxon>
    </lineage>
</organism>
<protein>
    <submittedName>
        <fullName evidence="9">Conjugal transfer protein TraG</fullName>
    </submittedName>
</protein>
<feature type="domain" description="YWFCY" evidence="8">
    <location>
        <begin position="8"/>
        <end position="142"/>
    </location>
</feature>
<dbReference type="Gene3D" id="3.40.50.300">
    <property type="entry name" value="P-loop containing nucleotide triphosphate hydrolases"/>
    <property type="match status" value="2"/>
</dbReference>
<evidence type="ECO:0000256" key="2">
    <source>
        <dbReference type="ARBA" id="ARBA00008806"/>
    </source>
</evidence>
<evidence type="ECO:0000256" key="5">
    <source>
        <dbReference type="ARBA" id="ARBA00022989"/>
    </source>
</evidence>
<dbReference type="InterPro" id="IPR051539">
    <property type="entry name" value="T4SS-coupling_protein"/>
</dbReference>
<accession>A0A8J2XTR9</accession>
<feature type="transmembrane region" description="Helical" evidence="7">
    <location>
        <begin position="120"/>
        <end position="138"/>
    </location>
</feature>
<dbReference type="AlphaFoldDB" id="A0A8J2XTR9"/>
<comment type="subcellular location">
    <subcellularLocation>
        <location evidence="1">Cell membrane</location>
        <topology evidence="1">Multi-pass membrane protein</topology>
    </subcellularLocation>
</comment>
<dbReference type="InterPro" id="IPR003688">
    <property type="entry name" value="TraG/VirD4"/>
</dbReference>
<feature type="transmembrane region" description="Helical" evidence="7">
    <location>
        <begin position="12"/>
        <end position="32"/>
    </location>
</feature>
<keyword evidence="3" id="KW-1003">Cell membrane</keyword>
<keyword evidence="4 7" id="KW-0812">Transmembrane</keyword>
<feature type="transmembrane region" description="Helical" evidence="7">
    <location>
        <begin position="61"/>
        <end position="83"/>
    </location>
</feature>
<evidence type="ECO:0000256" key="1">
    <source>
        <dbReference type="ARBA" id="ARBA00004651"/>
    </source>
</evidence>
<keyword evidence="10" id="KW-1185">Reference proteome</keyword>
<name>A0A8J2XTR9_9BACT</name>
<evidence type="ECO:0000313" key="9">
    <source>
        <dbReference type="EMBL" id="GGB01480.1"/>
    </source>
</evidence>
<feature type="transmembrane region" description="Helical" evidence="7">
    <location>
        <begin position="95"/>
        <end position="114"/>
    </location>
</feature>
<comment type="caution">
    <text evidence="9">The sequence shown here is derived from an EMBL/GenBank/DDBJ whole genome shotgun (WGS) entry which is preliminary data.</text>
</comment>
<evidence type="ECO:0000256" key="6">
    <source>
        <dbReference type="ARBA" id="ARBA00023136"/>
    </source>
</evidence>
<dbReference type="Proteomes" id="UP000607559">
    <property type="component" value="Unassembled WGS sequence"/>
</dbReference>
<dbReference type="SUPFAM" id="SSF52540">
    <property type="entry name" value="P-loop containing nucleoside triphosphate hydrolases"/>
    <property type="match status" value="1"/>
</dbReference>
<keyword evidence="6 7" id="KW-0472">Membrane</keyword>
<dbReference type="EMBL" id="BMJC01000002">
    <property type="protein sequence ID" value="GGB01480.1"/>
    <property type="molecule type" value="Genomic_DNA"/>
</dbReference>
<dbReference type="PANTHER" id="PTHR37937:SF1">
    <property type="entry name" value="CONJUGATIVE TRANSFER: DNA TRANSPORT"/>
    <property type="match status" value="1"/>
</dbReference>
<dbReference type="RefSeq" id="WP_188932183.1">
    <property type="nucleotide sequence ID" value="NZ_BMJC01000002.1"/>
</dbReference>
<evidence type="ECO:0000259" key="8">
    <source>
        <dbReference type="Pfam" id="PF14293"/>
    </source>
</evidence>
<dbReference type="PANTHER" id="PTHR37937">
    <property type="entry name" value="CONJUGATIVE TRANSFER: DNA TRANSPORT"/>
    <property type="match status" value="1"/>
</dbReference>
<evidence type="ECO:0000256" key="3">
    <source>
        <dbReference type="ARBA" id="ARBA00022475"/>
    </source>
</evidence>
<reference evidence="9" key="1">
    <citation type="journal article" date="2014" name="Int. J. Syst. Evol. Microbiol.">
        <title>Complete genome sequence of Corynebacterium casei LMG S-19264T (=DSM 44701T), isolated from a smear-ripened cheese.</title>
        <authorList>
            <consortium name="US DOE Joint Genome Institute (JGI-PGF)"/>
            <person name="Walter F."/>
            <person name="Albersmeier A."/>
            <person name="Kalinowski J."/>
            <person name="Ruckert C."/>
        </authorList>
    </citation>
    <scope>NUCLEOTIDE SEQUENCE</scope>
    <source>
        <strain evidence="9">CGMCC 1.15448</strain>
    </source>
</reference>
<gene>
    <name evidence="9" type="ORF">GCM10011511_26020</name>
</gene>
<comment type="similarity">
    <text evidence="2">Belongs to the VirD4/TraG family.</text>
</comment>
<evidence type="ECO:0000313" key="10">
    <source>
        <dbReference type="Proteomes" id="UP000607559"/>
    </source>
</evidence>
<dbReference type="Pfam" id="PF02534">
    <property type="entry name" value="T4SS-DNA_transf"/>
    <property type="match status" value="1"/>
</dbReference>